<protein>
    <submittedName>
        <fullName evidence="1">Uncharacterized protein</fullName>
    </submittedName>
</protein>
<name>A0A0F9MDI0_9ZZZZ</name>
<evidence type="ECO:0000313" key="1">
    <source>
        <dbReference type="EMBL" id="KKN03914.1"/>
    </source>
</evidence>
<comment type="caution">
    <text evidence="1">The sequence shown here is derived from an EMBL/GenBank/DDBJ whole genome shotgun (WGS) entry which is preliminary data.</text>
</comment>
<reference evidence="1" key="1">
    <citation type="journal article" date="2015" name="Nature">
        <title>Complex archaea that bridge the gap between prokaryotes and eukaryotes.</title>
        <authorList>
            <person name="Spang A."/>
            <person name="Saw J.H."/>
            <person name="Jorgensen S.L."/>
            <person name="Zaremba-Niedzwiedzka K."/>
            <person name="Martijn J."/>
            <person name="Lind A.E."/>
            <person name="van Eijk R."/>
            <person name="Schleper C."/>
            <person name="Guy L."/>
            <person name="Ettema T.J."/>
        </authorList>
    </citation>
    <scope>NUCLEOTIDE SEQUENCE</scope>
</reference>
<sequence>MYHAGNIGHVSFILAYNLPSDTMHYLAVMIHHVYAVIEAMPYHRTEVW</sequence>
<dbReference type="AlphaFoldDB" id="A0A0F9MDI0"/>
<gene>
    <name evidence="1" type="ORF">LCGC14_1102930</name>
</gene>
<dbReference type="EMBL" id="LAZR01004981">
    <property type="protein sequence ID" value="KKN03914.1"/>
    <property type="molecule type" value="Genomic_DNA"/>
</dbReference>
<organism evidence="1">
    <name type="scientific">marine sediment metagenome</name>
    <dbReference type="NCBI Taxonomy" id="412755"/>
    <lineage>
        <taxon>unclassified sequences</taxon>
        <taxon>metagenomes</taxon>
        <taxon>ecological metagenomes</taxon>
    </lineage>
</organism>
<accession>A0A0F9MDI0</accession>
<proteinExistence type="predicted"/>